<feature type="compositionally biased region" description="Basic and acidic residues" evidence="2">
    <location>
        <begin position="189"/>
        <end position="208"/>
    </location>
</feature>
<dbReference type="InterPro" id="IPR044303">
    <property type="entry name" value="ZAT1/4/9"/>
</dbReference>
<accession>A0A1E5WEM4</accession>
<dbReference type="Proteomes" id="UP000095767">
    <property type="component" value="Unassembled WGS sequence"/>
</dbReference>
<dbReference type="STRING" id="888268.A0A1E5WEM4"/>
<dbReference type="PANTHER" id="PTHR46326:SF11">
    <property type="entry name" value="OS07G0598800 PROTEIN"/>
    <property type="match status" value="1"/>
</dbReference>
<feature type="compositionally biased region" description="Basic residues" evidence="2">
    <location>
        <begin position="228"/>
        <end position="237"/>
    </location>
</feature>
<dbReference type="PANTHER" id="PTHR46326">
    <property type="entry name" value="ZINC FINGER PROTEIN ZAT1-RELATED"/>
    <property type="match status" value="1"/>
</dbReference>
<feature type="domain" description="C2H2-type" evidence="3">
    <location>
        <begin position="285"/>
        <end position="312"/>
    </location>
</feature>
<dbReference type="SUPFAM" id="SSF57667">
    <property type="entry name" value="beta-beta-alpha zinc fingers"/>
    <property type="match status" value="2"/>
</dbReference>
<keyword evidence="1" id="KW-0862">Zinc</keyword>
<feature type="compositionally biased region" description="Acidic residues" evidence="2">
    <location>
        <begin position="98"/>
        <end position="114"/>
    </location>
</feature>
<feature type="non-terminal residue" evidence="4">
    <location>
        <position position="449"/>
    </location>
</feature>
<dbReference type="PROSITE" id="PS50157">
    <property type="entry name" value="ZINC_FINGER_C2H2_2"/>
    <property type="match status" value="2"/>
</dbReference>
<feature type="region of interest" description="Disordered" evidence="2">
    <location>
        <begin position="26"/>
        <end position="66"/>
    </location>
</feature>
<dbReference type="GO" id="GO:0006355">
    <property type="term" value="P:regulation of DNA-templated transcription"/>
    <property type="evidence" value="ECO:0007669"/>
    <property type="project" value="InterPro"/>
</dbReference>
<dbReference type="Pfam" id="PF13912">
    <property type="entry name" value="zf-C2H2_6"/>
    <property type="match status" value="3"/>
</dbReference>
<dbReference type="SMART" id="SM00355">
    <property type="entry name" value="ZnF_C2H2"/>
    <property type="match status" value="3"/>
</dbReference>
<evidence type="ECO:0000256" key="1">
    <source>
        <dbReference type="PROSITE-ProRule" id="PRU00042"/>
    </source>
</evidence>
<dbReference type="AlphaFoldDB" id="A0A1E5WEM4"/>
<keyword evidence="1" id="KW-0863">Zinc-finger</keyword>
<feature type="region of interest" description="Disordered" evidence="2">
    <location>
        <begin position="186"/>
        <end position="213"/>
    </location>
</feature>
<feature type="region of interest" description="Disordered" evidence="2">
    <location>
        <begin position="88"/>
        <end position="114"/>
    </location>
</feature>
<dbReference type="PROSITE" id="PS00028">
    <property type="entry name" value="ZINC_FINGER_C2H2_1"/>
    <property type="match status" value="2"/>
</dbReference>
<gene>
    <name evidence="4" type="ORF">BAE44_0003142</name>
</gene>
<protein>
    <recommendedName>
        <fullName evidence="3">C2H2-type domain-containing protein</fullName>
    </recommendedName>
</protein>
<proteinExistence type="predicted"/>
<reference evidence="4 5" key="1">
    <citation type="submission" date="2016-09" db="EMBL/GenBank/DDBJ databases">
        <title>The draft genome of Dichanthelium oligosanthes: A C3 panicoid grass species.</title>
        <authorList>
            <person name="Studer A.J."/>
            <person name="Schnable J.C."/>
            <person name="Brutnell T.P."/>
        </authorList>
    </citation>
    <scope>NUCLEOTIDE SEQUENCE [LARGE SCALE GENOMIC DNA]</scope>
    <source>
        <strain evidence="5">cv. Kellogg 1175</strain>
        <tissue evidence="4">Leaf</tissue>
    </source>
</reference>
<feature type="region of interest" description="Disordered" evidence="2">
    <location>
        <begin position="414"/>
        <end position="433"/>
    </location>
</feature>
<dbReference type="Pfam" id="PF00096">
    <property type="entry name" value="zf-C2H2"/>
    <property type="match status" value="1"/>
</dbReference>
<feature type="compositionally biased region" description="Basic and acidic residues" evidence="2">
    <location>
        <begin position="43"/>
        <end position="53"/>
    </location>
</feature>
<feature type="region of interest" description="Disordered" evidence="2">
    <location>
        <begin position="317"/>
        <end position="346"/>
    </location>
</feature>
<feature type="region of interest" description="Disordered" evidence="2">
    <location>
        <begin position="228"/>
        <end position="250"/>
    </location>
</feature>
<dbReference type="EMBL" id="LWDX02010862">
    <property type="protein sequence ID" value="OEL35839.1"/>
    <property type="molecule type" value="Genomic_DNA"/>
</dbReference>
<sequence>MRSHLSLGEAAAAAEGDAVDELVRASANGGRSSSGVVGYGLRENPRKTRRLSDFADEEEDGGDGEHKVCQECGKVFSSWSSLFGHMRRHASGGRHRDDEEDVEEEFAPEEAEAEEAEMVVAMEMEAPVLARAAVTALAAAPRRRRRSMRVAAPPPAPPPVLCGFEKEPEDVALCLLMLSRDTGLWGSPVKEEPFESTKKQAGLPRRDQAYNSDDDSVLLQHADAKIKARVPKGRKLSSPKQQRDAVAPKRTRYECPGCGKVFSSYQALGGPKQQRDAVAPKRTRYECPGCGKVFSSYQALGGHRASHKRINTSCRAPKVTPAAAASPKPEPSTETYTSFSTMSPSASPDSVAIGFGKSKAHAAEKFECPVVFSSGQALGGHKLSHFMPADDGEVYAGGADQDQEQHSAAAAGFLDLNFPPAPPEEVTRPISYDDLSSHTVAELVQLADG</sequence>
<feature type="compositionally biased region" description="Polar residues" evidence="2">
    <location>
        <begin position="335"/>
        <end position="346"/>
    </location>
</feature>
<keyword evidence="1" id="KW-0479">Metal-binding</keyword>
<dbReference type="OrthoDB" id="9451254at2759"/>
<dbReference type="InterPro" id="IPR036236">
    <property type="entry name" value="Znf_C2H2_sf"/>
</dbReference>
<evidence type="ECO:0000313" key="5">
    <source>
        <dbReference type="Proteomes" id="UP000095767"/>
    </source>
</evidence>
<feature type="compositionally biased region" description="Low complexity" evidence="2">
    <location>
        <begin position="26"/>
        <end position="36"/>
    </location>
</feature>
<dbReference type="InterPro" id="IPR013087">
    <property type="entry name" value="Znf_C2H2_type"/>
</dbReference>
<feature type="compositionally biased region" description="Basic and acidic residues" evidence="2">
    <location>
        <begin position="241"/>
        <end position="250"/>
    </location>
</feature>
<comment type="caution">
    <text evidence="4">The sequence shown here is derived from an EMBL/GenBank/DDBJ whole genome shotgun (WGS) entry which is preliminary data.</text>
</comment>
<evidence type="ECO:0000259" key="3">
    <source>
        <dbReference type="PROSITE" id="PS50157"/>
    </source>
</evidence>
<organism evidence="4 5">
    <name type="scientific">Dichanthelium oligosanthes</name>
    <dbReference type="NCBI Taxonomy" id="888268"/>
    <lineage>
        <taxon>Eukaryota</taxon>
        <taxon>Viridiplantae</taxon>
        <taxon>Streptophyta</taxon>
        <taxon>Embryophyta</taxon>
        <taxon>Tracheophyta</taxon>
        <taxon>Spermatophyta</taxon>
        <taxon>Magnoliopsida</taxon>
        <taxon>Liliopsida</taxon>
        <taxon>Poales</taxon>
        <taxon>Poaceae</taxon>
        <taxon>PACMAD clade</taxon>
        <taxon>Panicoideae</taxon>
        <taxon>Panicodae</taxon>
        <taxon>Paniceae</taxon>
        <taxon>Dichantheliinae</taxon>
        <taxon>Dichanthelium</taxon>
    </lineage>
</organism>
<evidence type="ECO:0000256" key="2">
    <source>
        <dbReference type="SAM" id="MobiDB-lite"/>
    </source>
</evidence>
<evidence type="ECO:0000313" key="4">
    <source>
        <dbReference type="EMBL" id="OEL35839.1"/>
    </source>
</evidence>
<dbReference type="GO" id="GO:0008270">
    <property type="term" value="F:zinc ion binding"/>
    <property type="evidence" value="ECO:0007669"/>
    <property type="project" value="UniProtKB-KW"/>
</dbReference>
<name>A0A1E5WEM4_9POAL</name>
<feature type="domain" description="C2H2-type" evidence="3">
    <location>
        <begin position="67"/>
        <end position="94"/>
    </location>
</feature>
<dbReference type="Gene3D" id="3.30.160.60">
    <property type="entry name" value="Classic Zinc Finger"/>
    <property type="match status" value="2"/>
</dbReference>
<keyword evidence="5" id="KW-1185">Reference proteome</keyword>